<dbReference type="AlphaFoldDB" id="A0A4C2A3F0"/>
<organism evidence="1 2">
    <name type="scientific">Eumeta variegata</name>
    <name type="common">Bagworm moth</name>
    <name type="synonym">Eumeta japonica</name>
    <dbReference type="NCBI Taxonomy" id="151549"/>
    <lineage>
        <taxon>Eukaryota</taxon>
        <taxon>Metazoa</taxon>
        <taxon>Ecdysozoa</taxon>
        <taxon>Arthropoda</taxon>
        <taxon>Hexapoda</taxon>
        <taxon>Insecta</taxon>
        <taxon>Pterygota</taxon>
        <taxon>Neoptera</taxon>
        <taxon>Endopterygota</taxon>
        <taxon>Lepidoptera</taxon>
        <taxon>Glossata</taxon>
        <taxon>Ditrysia</taxon>
        <taxon>Tineoidea</taxon>
        <taxon>Psychidae</taxon>
        <taxon>Oiketicinae</taxon>
        <taxon>Eumeta</taxon>
    </lineage>
</organism>
<dbReference type="OrthoDB" id="410155at2759"/>
<accession>A0A4C2A3F0</accession>
<reference evidence="1 2" key="1">
    <citation type="journal article" date="2019" name="Commun. Biol.">
        <title>The bagworm genome reveals a unique fibroin gene that provides high tensile strength.</title>
        <authorList>
            <person name="Kono N."/>
            <person name="Nakamura H."/>
            <person name="Ohtoshi R."/>
            <person name="Tomita M."/>
            <person name="Numata K."/>
            <person name="Arakawa K."/>
        </authorList>
    </citation>
    <scope>NUCLEOTIDE SEQUENCE [LARGE SCALE GENOMIC DNA]</scope>
</reference>
<dbReference type="Proteomes" id="UP000299102">
    <property type="component" value="Unassembled WGS sequence"/>
</dbReference>
<comment type="caution">
    <text evidence="1">The sequence shown here is derived from an EMBL/GenBank/DDBJ whole genome shotgun (WGS) entry which is preliminary data.</text>
</comment>
<proteinExistence type="predicted"/>
<protein>
    <submittedName>
        <fullName evidence="1">Uncharacterized protein</fullName>
    </submittedName>
</protein>
<name>A0A4C2A3F0_EUMVA</name>
<keyword evidence="2" id="KW-1185">Reference proteome</keyword>
<gene>
    <name evidence="1" type="ORF">EVAR_62822_1</name>
</gene>
<evidence type="ECO:0000313" key="2">
    <source>
        <dbReference type="Proteomes" id="UP000299102"/>
    </source>
</evidence>
<evidence type="ECO:0000313" key="1">
    <source>
        <dbReference type="EMBL" id="GBP95471.1"/>
    </source>
</evidence>
<sequence>MEEIRPSHKAFWSSPKRSKRRGIHLFPAQKTDGSTALDDAEVAECLADSIETQCSHVSPARPCSYYEVQLLVITQDQKGTGLDGISNKAIKCFPNKLLSLLVAILTRAFKIVTFSRLERGGGMSVLTRPTLNQSRSPSRLRPLSLLYPHTPTTYRARRPASNSRSQMTPRYYRVGIEPPFYHPPPPESH</sequence>
<dbReference type="EMBL" id="BGZK01002636">
    <property type="protein sequence ID" value="GBP95471.1"/>
    <property type="molecule type" value="Genomic_DNA"/>
</dbReference>